<feature type="chain" id="PRO_5046439132" evidence="1">
    <location>
        <begin position="22"/>
        <end position="526"/>
    </location>
</feature>
<keyword evidence="4" id="KW-1185">Reference proteome</keyword>
<dbReference type="EMBL" id="JBHSNF010000003">
    <property type="protein sequence ID" value="MFC5526819.1"/>
    <property type="molecule type" value="Genomic_DNA"/>
</dbReference>
<protein>
    <submittedName>
        <fullName evidence="3">M28 family peptidase</fullName>
    </submittedName>
</protein>
<organism evidence="3 4">
    <name type="scientific">Rhodanobacter ginsengisoli</name>
    <dbReference type="NCBI Taxonomy" id="418646"/>
    <lineage>
        <taxon>Bacteria</taxon>
        <taxon>Pseudomonadati</taxon>
        <taxon>Pseudomonadota</taxon>
        <taxon>Gammaproteobacteria</taxon>
        <taxon>Lysobacterales</taxon>
        <taxon>Rhodanobacteraceae</taxon>
        <taxon>Rhodanobacter</taxon>
    </lineage>
</organism>
<keyword evidence="1" id="KW-0732">Signal</keyword>
<reference evidence="4" key="1">
    <citation type="journal article" date="2019" name="Int. J. Syst. Evol. Microbiol.">
        <title>The Global Catalogue of Microorganisms (GCM) 10K type strain sequencing project: providing services to taxonomists for standard genome sequencing and annotation.</title>
        <authorList>
            <consortium name="The Broad Institute Genomics Platform"/>
            <consortium name="The Broad Institute Genome Sequencing Center for Infectious Disease"/>
            <person name="Wu L."/>
            <person name="Ma J."/>
        </authorList>
    </citation>
    <scope>NUCLEOTIDE SEQUENCE [LARGE SCALE GENOMIC DNA]</scope>
    <source>
        <strain evidence="4">CGMCC 1.16619</strain>
    </source>
</reference>
<feature type="domain" description="Peptidase M28" evidence="2">
    <location>
        <begin position="277"/>
        <end position="491"/>
    </location>
</feature>
<dbReference type="Gene3D" id="3.40.630.10">
    <property type="entry name" value="Zn peptidases"/>
    <property type="match status" value="1"/>
</dbReference>
<dbReference type="PANTHER" id="PTHR12147:SF26">
    <property type="entry name" value="PEPTIDASE M28 DOMAIN-CONTAINING PROTEIN"/>
    <property type="match status" value="1"/>
</dbReference>
<comment type="caution">
    <text evidence="3">The sequence shown here is derived from an EMBL/GenBank/DDBJ whole genome shotgun (WGS) entry which is preliminary data.</text>
</comment>
<dbReference type="Gene3D" id="3.50.30.30">
    <property type="match status" value="1"/>
</dbReference>
<proteinExistence type="predicted"/>
<dbReference type="SUPFAM" id="SSF53187">
    <property type="entry name" value="Zn-dependent exopeptidases"/>
    <property type="match status" value="1"/>
</dbReference>
<dbReference type="Pfam" id="PF04389">
    <property type="entry name" value="Peptidase_M28"/>
    <property type="match status" value="1"/>
</dbReference>
<evidence type="ECO:0000313" key="3">
    <source>
        <dbReference type="EMBL" id="MFC5526819.1"/>
    </source>
</evidence>
<gene>
    <name evidence="3" type="ORF">ACFPPA_13840</name>
</gene>
<dbReference type="PANTHER" id="PTHR12147">
    <property type="entry name" value="METALLOPEPTIDASE M28 FAMILY MEMBER"/>
    <property type="match status" value="1"/>
</dbReference>
<dbReference type="RefSeq" id="WP_377320895.1">
    <property type="nucleotide sequence ID" value="NZ_JBHSNF010000003.1"/>
</dbReference>
<dbReference type="InterPro" id="IPR007484">
    <property type="entry name" value="Peptidase_M28"/>
</dbReference>
<feature type="signal peptide" evidence="1">
    <location>
        <begin position="1"/>
        <end position="21"/>
    </location>
</feature>
<name>A0ABW0QRA5_9GAMM</name>
<dbReference type="Proteomes" id="UP001596114">
    <property type="component" value="Unassembled WGS sequence"/>
</dbReference>
<accession>A0ABW0QRA5</accession>
<evidence type="ECO:0000259" key="2">
    <source>
        <dbReference type="Pfam" id="PF04389"/>
    </source>
</evidence>
<evidence type="ECO:0000313" key="4">
    <source>
        <dbReference type="Proteomes" id="UP001596114"/>
    </source>
</evidence>
<dbReference type="InterPro" id="IPR045175">
    <property type="entry name" value="M28_fam"/>
</dbReference>
<evidence type="ECO:0000256" key="1">
    <source>
        <dbReference type="SAM" id="SignalP"/>
    </source>
</evidence>
<sequence length="526" mass="57349">MRTLLPFLLLVAMLPSAPASAGERAPPPSRAHAITDPDTRAWWQATEALSGDAMEGRDTGTAGYERAAQRVAQRFAEAGLRPAGDDGGWFQRFRLDDLLITTQGTHIAVGDTPLRLLYDIAPRPSARMPTRLDAPIAFRGYCAPGTLGDVRGRIVLCYGWRRAGLTSGAQRLRAVNQAGAAGMLTIADPGFTIEPMRWPVAYARTVAPVGAPAPEGDHMLLATLNPAALAAVLAGSGRDAGRLLAWGSAGKPLPSFDVPGHFTARLRLQRSVVTSANVLGVLPGTDARLRDQYLVLSAHLDGYGRGEPVHGDAIYNGTLDDAAYVALLERLAERRKGAGYRRSVLFAAFTGEEKGLLGSRYFVAHPTLPKTALVADINLDQIRPIFPLQRMTVHALDDSTLGATVRRVASRSQIVVQRDPEPERNLLRRADHWPFLQAGIPATGFVFGYRPGTESERRYRHWYEVQYHRPQDDLTQPIDWAAAGKFNRFFYRLVAAVANGDARPRWSPNSRLAPRARVVERNGGGL</sequence>